<evidence type="ECO:0000313" key="2">
    <source>
        <dbReference type="EMBL" id="SHJ57765.1"/>
    </source>
</evidence>
<keyword evidence="3" id="KW-1185">Reference proteome</keyword>
<evidence type="ECO:0000313" key="3">
    <source>
        <dbReference type="Proteomes" id="UP000184172"/>
    </source>
</evidence>
<evidence type="ECO:0000256" key="1">
    <source>
        <dbReference type="SAM" id="Coils"/>
    </source>
</evidence>
<protein>
    <submittedName>
        <fullName evidence="2">RteC protein</fullName>
    </submittedName>
</protein>
<feature type="coiled-coil region" evidence="1">
    <location>
        <begin position="1"/>
        <end position="28"/>
    </location>
</feature>
<dbReference type="InterPro" id="IPR018534">
    <property type="entry name" value="Tet_reg_excision_RteC"/>
</dbReference>
<dbReference type="Pfam" id="PF09357">
    <property type="entry name" value="RteC"/>
    <property type="match status" value="1"/>
</dbReference>
<accession>A0A1M6KFJ9</accession>
<keyword evidence="1" id="KW-0175">Coiled coil</keyword>
<dbReference type="EMBL" id="FQYV01000020">
    <property type="protein sequence ID" value="SHJ57765.1"/>
    <property type="molecule type" value="Genomic_DNA"/>
</dbReference>
<dbReference type="OrthoDB" id="790983at2"/>
<proteinExistence type="predicted"/>
<sequence length="276" mass="31795">MNFYSEVLSQLEIQLQQLDNQSSNVYSKAEKGIALCSDSLEMIRKRVLKNGFKDIEEECQFFKTVKPKIVGFLIHFVNTVAIERAKLMTNNITKQNFYVEQIAVFKKYFVEQREFYEYYIRGLSHRDSSFFTRNSNITSYCCTSITSIIDPNFSSSKDMVLAKILGNTLTINYLKKKLSPKKRKSLDNNITTSNLKWTGTKTDLVELVYALHSSGLVNNGQAGINEVAKNIEGIFSTKIENIYRSFLEIRTRKRKPTKLLDTLKKSLINKIIQADD</sequence>
<dbReference type="RefSeq" id="WP_073219730.1">
    <property type="nucleotide sequence ID" value="NZ_FNNS01000020.1"/>
</dbReference>
<organism evidence="2 3">
    <name type="scientific">Aequorivita viscosa</name>
    <dbReference type="NCBI Taxonomy" id="797419"/>
    <lineage>
        <taxon>Bacteria</taxon>
        <taxon>Pseudomonadati</taxon>
        <taxon>Bacteroidota</taxon>
        <taxon>Flavobacteriia</taxon>
        <taxon>Flavobacteriales</taxon>
        <taxon>Flavobacteriaceae</taxon>
        <taxon>Aequorivita</taxon>
    </lineage>
</organism>
<name>A0A1M6KFJ9_9FLAO</name>
<dbReference type="Proteomes" id="UP000184172">
    <property type="component" value="Unassembled WGS sequence"/>
</dbReference>
<dbReference type="AlphaFoldDB" id="A0A1M6KFJ9"/>
<dbReference type="STRING" id="797419.SAMN05216556_12047"/>
<gene>
    <name evidence="2" type="ORF">SAMN04487908_12026</name>
</gene>
<reference evidence="3" key="1">
    <citation type="submission" date="2016-11" db="EMBL/GenBank/DDBJ databases">
        <authorList>
            <person name="Varghese N."/>
            <person name="Submissions S."/>
        </authorList>
    </citation>
    <scope>NUCLEOTIDE SEQUENCE [LARGE SCALE GENOMIC DNA]</scope>
    <source>
        <strain evidence="3">DSM 26349</strain>
    </source>
</reference>